<keyword evidence="4" id="KW-1185">Reference proteome</keyword>
<evidence type="ECO:0000256" key="1">
    <source>
        <dbReference type="PROSITE-ProRule" id="PRU00409"/>
    </source>
</evidence>
<dbReference type="RefSeq" id="XP_030995580.1">
    <property type="nucleotide sequence ID" value="XM_031140376.1"/>
</dbReference>
<dbReference type="GO" id="GO:0046872">
    <property type="term" value="F:metal ion binding"/>
    <property type="evidence" value="ECO:0007669"/>
    <property type="project" value="InterPro"/>
</dbReference>
<dbReference type="Gene3D" id="3.30.470.20">
    <property type="entry name" value="ATP-grasp fold, B domain"/>
    <property type="match status" value="1"/>
</dbReference>
<dbReference type="Proteomes" id="UP000319257">
    <property type="component" value="Unassembled WGS sequence"/>
</dbReference>
<accession>A0A507B8Z8</accession>
<evidence type="ECO:0000259" key="2">
    <source>
        <dbReference type="PROSITE" id="PS50975"/>
    </source>
</evidence>
<dbReference type="AlphaFoldDB" id="A0A507B8Z8"/>
<dbReference type="GeneID" id="41973260"/>
<dbReference type="SUPFAM" id="SSF56059">
    <property type="entry name" value="Glutathione synthetase ATP-binding domain-like"/>
    <property type="match status" value="1"/>
</dbReference>
<dbReference type="OrthoDB" id="5946236at2759"/>
<dbReference type="InParanoid" id="A0A507B8Z8"/>
<protein>
    <recommendedName>
        <fullName evidence="2">ATP-grasp domain-containing protein</fullName>
    </recommendedName>
</protein>
<evidence type="ECO:0000313" key="3">
    <source>
        <dbReference type="EMBL" id="TPX13869.1"/>
    </source>
</evidence>
<comment type="caution">
    <text evidence="3">The sequence shown here is derived from an EMBL/GenBank/DDBJ whole genome shotgun (WGS) entry which is preliminary data.</text>
</comment>
<dbReference type="PROSITE" id="PS50975">
    <property type="entry name" value="ATP_GRASP"/>
    <property type="match status" value="1"/>
</dbReference>
<sequence length="505" mass="56460">MDSQYRTELPELPLITLDTTLSELYRKASPRNAHKNIIQVLCGVNSGLELNSNFPRNAKYLYQDGPFNSVPKKELTADNTELQRSLAIKYLSLIPQRDAFICGNAKVAFFNLDESSEAAKHDRQEVQATIEALDPSQRPQLVFCRGPEMIPDVDEKTDLVAYKLAVDGLQKYPLTIDLETHWFLNTKAALATSGLPTPSAKIIEITGYSPPPDTRCVHCKASEAIYIQSGCVGNRSLWVTRHKQEIIEAIGKHPLPFVVKNQQSFGGAGTYVITTEDEKRELITDFDKEVLPKLLAHVTVVNHHLNPATIIISDMVKDAIGDYGITFFVTENDDPIFLAVSQQMIDDNSAWIGSIINYQEQDELKARFVPIMRQTAAWLRKHGYYGPVGADILETAPRDGENNLNIVDLNVRTSGSLCLPLLRRHFTSRGLHCASSFSIAVEGSRADFLRRWKEDFEAGRMCILSWYEDRTAGESLADLAVGGEGEEELKQGIDKVRAMTKKVTF</sequence>
<feature type="domain" description="ATP-grasp" evidence="2">
    <location>
        <begin position="224"/>
        <end position="442"/>
    </location>
</feature>
<dbReference type="STRING" id="1093900.A0A507B8Z8"/>
<dbReference type="InterPro" id="IPR011761">
    <property type="entry name" value="ATP-grasp"/>
</dbReference>
<name>A0A507B8Z8_9PEZI</name>
<proteinExistence type="predicted"/>
<keyword evidence="1" id="KW-0547">Nucleotide-binding</keyword>
<keyword evidence="1" id="KW-0067">ATP-binding</keyword>
<organism evidence="3 4">
    <name type="scientific">Thyridium curvatum</name>
    <dbReference type="NCBI Taxonomy" id="1093900"/>
    <lineage>
        <taxon>Eukaryota</taxon>
        <taxon>Fungi</taxon>
        <taxon>Dikarya</taxon>
        <taxon>Ascomycota</taxon>
        <taxon>Pezizomycotina</taxon>
        <taxon>Sordariomycetes</taxon>
        <taxon>Sordariomycetidae</taxon>
        <taxon>Thyridiales</taxon>
        <taxon>Thyridiaceae</taxon>
        <taxon>Thyridium</taxon>
    </lineage>
</organism>
<reference evidence="3 4" key="1">
    <citation type="submission" date="2019-06" db="EMBL/GenBank/DDBJ databases">
        <title>Draft genome sequence of the filamentous fungus Phialemoniopsis curvata isolated from diesel fuel.</title>
        <authorList>
            <person name="Varaljay V.A."/>
            <person name="Lyon W.J."/>
            <person name="Crouch A.L."/>
            <person name="Drake C.E."/>
            <person name="Hollomon J.M."/>
            <person name="Nadeau L.J."/>
            <person name="Nunn H.S."/>
            <person name="Stevenson B.S."/>
            <person name="Bojanowski C.L."/>
            <person name="Crookes-Goodson W.J."/>
        </authorList>
    </citation>
    <scope>NUCLEOTIDE SEQUENCE [LARGE SCALE GENOMIC DNA]</scope>
    <source>
        <strain evidence="3 4">D216</strain>
    </source>
</reference>
<dbReference type="GO" id="GO:0005524">
    <property type="term" value="F:ATP binding"/>
    <property type="evidence" value="ECO:0007669"/>
    <property type="project" value="UniProtKB-UniRule"/>
</dbReference>
<gene>
    <name evidence="3" type="ORF">E0L32_005813</name>
</gene>
<evidence type="ECO:0000313" key="4">
    <source>
        <dbReference type="Proteomes" id="UP000319257"/>
    </source>
</evidence>
<dbReference type="EMBL" id="SKBQ01000031">
    <property type="protein sequence ID" value="TPX13869.1"/>
    <property type="molecule type" value="Genomic_DNA"/>
</dbReference>
<dbReference type="InterPro" id="IPR053269">
    <property type="entry name" value="Asp-Met_ligase"/>
</dbReference>
<dbReference type="PANTHER" id="PTHR37018:SF1">
    <property type="entry name" value="CULTURE SPECIFIC PROTEIN, PUTATIVE (AFU_ORTHOLOGUE AFUA_2G00130)-RELATED"/>
    <property type="match status" value="1"/>
</dbReference>
<dbReference type="PANTHER" id="PTHR37018">
    <property type="entry name" value="CULTURE SPECIFIC PROTEIN, PUTATIVE (AFU_ORTHOLOGUE AFUA_2G00130)-RELATED"/>
    <property type="match status" value="1"/>
</dbReference>